<accession>H9BWK9</accession>
<protein>
    <submittedName>
        <fullName evidence="2">Uncharacterized protein</fullName>
    </submittedName>
</protein>
<keyword evidence="1" id="KW-0472">Membrane</keyword>
<feature type="transmembrane region" description="Helical" evidence="1">
    <location>
        <begin position="12"/>
        <end position="33"/>
    </location>
</feature>
<feature type="transmembrane region" description="Helical" evidence="1">
    <location>
        <begin position="123"/>
        <end position="144"/>
    </location>
</feature>
<evidence type="ECO:0000256" key="1">
    <source>
        <dbReference type="SAM" id="Phobius"/>
    </source>
</evidence>
<feature type="transmembrane region" description="Helical" evidence="1">
    <location>
        <begin position="93"/>
        <end position="111"/>
    </location>
</feature>
<name>H9BWK9_9BACT</name>
<evidence type="ECO:0000313" key="2">
    <source>
        <dbReference type="EMBL" id="AFD03181.1"/>
    </source>
</evidence>
<keyword evidence="1" id="KW-0812">Transmembrane</keyword>
<dbReference type="AlphaFoldDB" id="H9BWK9"/>
<feature type="transmembrane region" description="Helical" evidence="1">
    <location>
        <begin position="54"/>
        <end position="73"/>
    </location>
</feature>
<feature type="transmembrane region" description="Helical" evidence="1">
    <location>
        <begin position="207"/>
        <end position="231"/>
    </location>
</feature>
<reference evidence="2" key="1">
    <citation type="submission" date="2011-11" db="EMBL/GenBank/DDBJ databases">
        <title>Construction and analysis of a metagenome of deep-sea sediment.</title>
        <authorList>
            <person name="Huo Y.-Y."/>
            <person name="Cheng H."/>
            <person name="Wu M."/>
        </authorList>
    </citation>
    <scope>NUCLEOTIDE SEQUENCE</scope>
</reference>
<sequence>MGIQTIDDVTTPIVPAVLFGTVAGGFMGAGALATGTNEVIKSAAFGKLPRKAKYAAVAAGAAAGAIGMLGFAASSRQVTNYLNKQGMSPDTAAMAGVAGLAIGGTALLSALPRSAGRTAVSKAGLVALGLPVVVASYLAITSALQTTSNAITGDDTRAITVASTGVGAVAAVVGGFTVRSAMRPKTQAALSTAGVARRLANGFKSMAGVGLLFGGGALVLVGAAVGVMNLLGNVDTDDLAKRTVDLARTIDDAKNNAEDLLER</sequence>
<proteinExistence type="predicted"/>
<keyword evidence="1" id="KW-1133">Transmembrane helix</keyword>
<dbReference type="EMBL" id="JQ085817">
    <property type="protein sequence ID" value="AFD03181.1"/>
    <property type="molecule type" value="Genomic_DNA"/>
</dbReference>
<feature type="transmembrane region" description="Helical" evidence="1">
    <location>
        <begin position="156"/>
        <end position="178"/>
    </location>
</feature>
<organism evidence="2">
    <name type="scientific">uncultured bacterium W5-102b</name>
    <dbReference type="NCBI Taxonomy" id="1130996"/>
    <lineage>
        <taxon>Bacteria</taxon>
        <taxon>environmental samples</taxon>
    </lineage>
</organism>